<accession>A0A8S5UGJ5</accession>
<evidence type="ECO:0000313" key="1">
    <source>
        <dbReference type="EMBL" id="DAF93556.1"/>
    </source>
</evidence>
<dbReference type="EMBL" id="BK016086">
    <property type="protein sequence ID" value="DAF93556.1"/>
    <property type="molecule type" value="Genomic_DNA"/>
</dbReference>
<protein>
    <submittedName>
        <fullName evidence="1">Uncharacterized protein</fullName>
    </submittedName>
</protein>
<organism evidence="1">
    <name type="scientific">Myoviridae sp. ctshb19</name>
    <dbReference type="NCBI Taxonomy" id="2825194"/>
    <lineage>
        <taxon>Viruses</taxon>
        <taxon>Duplodnaviria</taxon>
        <taxon>Heunggongvirae</taxon>
        <taxon>Uroviricota</taxon>
        <taxon>Caudoviricetes</taxon>
    </lineage>
</organism>
<name>A0A8S5UGJ5_9CAUD</name>
<sequence>MSKDRSKSPVENAYEAGEFETLSFRNDLERGNNGTPTWLSHVILEGLPGDLIRRIADAPGWDADKMSIAILLNGERVLFADFEKICSYFANRMYKDKLARSHFDNFEKAVKTTAAGMLDRQRDSIQEKLGELDNQLHYLKEQTQSALEREWNAPFMGQVTDKMQQAGLNALGRFFDTEPDVNFDGKSSESESNAADHAKQAVEAIWRAMFCAREDQPIYKIQLPKARTDGLSTRSQIREELMEEIKESLMKQGLVFEEKRNETD</sequence>
<proteinExistence type="predicted"/>
<reference evidence="1" key="1">
    <citation type="journal article" date="2021" name="Proc. Natl. Acad. Sci. U.S.A.">
        <title>A Catalog of Tens of Thousands of Viruses from Human Metagenomes Reveals Hidden Associations with Chronic Diseases.</title>
        <authorList>
            <person name="Tisza M.J."/>
            <person name="Buck C.B."/>
        </authorList>
    </citation>
    <scope>NUCLEOTIDE SEQUENCE</scope>
    <source>
        <strain evidence="1">Ctshb19</strain>
    </source>
</reference>